<dbReference type="EMBL" id="LR797041">
    <property type="protein sequence ID" value="CAB4182436.1"/>
    <property type="molecule type" value="Genomic_DNA"/>
</dbReference>
<proteinExistence type="predicted"/>
<accession>A0A6J5QJ36</accession>
<sequence>MEFRVIFRTATTTHVLEDTVLPAQVSTHVSRLTQKQMPSFNAETLTPLIHATLLRLHALTALNCYSIQLAVE</sequence>
<evidence type="ECO:0000313" key="1">
    <source>
        <dbReference type="EMBL" id="CAB4182436.1"/>
    </source>
</evidence>
<name>A0A6J5QJ36_9CAUD</name>
<organism evidence="1">
    <name type="scientific">uncultured Caudovirales phage</name>
    <dbReference type="NCBI Taxonomy" id="2100421"/>
    <lineage>
        <taxon>Viruses</taxon>
        <taxon>Duplodnaviria</taxon>
        <taxon>Heunggongvirae</taxon>
        <taxon>Uroviricota</taxon>
        <taxon>Caudoviricetes</taxon>
        <taxon>Peduoviridae</taxon>
        <taxon>Maltschvirus</taxon>
        <taxon>Maltschvirus maltsch</taxon>
    </lineage>
</organism>
<gene>
    <name evidence="1" type="ORF">UFOVP1090_13</name>
</gene>
<reference evidence="1" key="1">
    <citation type="submission" date="2020-05" db="EMBL/GenBank/DDBJ databases">
        <authorList>
            <person name="Chiriac C."/>
            <person name="Salcher M."/>
            <person name="Ghai R."/>
            <person name="Kavagutti S V."/>
        </authorList>
    </citation>
    <scope>NUCLEOTIDE SEQUENCE</scope>
</reference>
<protein>
    <submittedName>
        <fullName evidence="1">Uncharacterized protein</fullName>
    </submittedName>
</protein>